<feature type="chain" id="PRO_5043483668" description="UPF0506 domain-containing protein" evidence="6">
    <location>
        <begin position="21"/>
        <end position="92"/>
    </location>
</feature>
<evidence type="ECO:0000256" key="2">
    <source>
        <dbReference type="ARBA" id="ARBA00022525"/>
    </source>
</evidence>
<keyword evidence="2" id="KW-0964">Secreted</keyword>
<comment type="subcellular location">
    <subcellularLocation>
        <location evidence="1">Secreted</location>
    </subcellularLocation>
</comment>
<evidence type="ECO:0000256" key="1">
    <source>
        <dbReference type="ARBA" id="ARBA00004613"/>
    </source>
</evidence>
<evidence type="ECO:0000256" key="5">
    <source>
        <dbReference type="ARBA" id="ARBA00023157"/>
    </source>
</evidence>
<evidence type="ECO:0000256" key="6">
    <source>
        <dbReference type="SAM" id="SignalP"/>
    </source>
</evidence>
<gene>
    <name evidence="8" type="ORF">CDAUBV1_LOCUS13719</name>
</gene>
<keyword evidence="5" id="KW-1015">Disulfide bond</keyword>
<dbReference type="GO" id="GO:0005576">
    <property type="term" value="C:extracellular region"/>
    <property type="evidence" value="ECO:0007669"/>
    <property type="project" value="UniProtKB-SubCell"/>
</dbReference>
<sequence>MWPNGALAVVIFYAVHLDFSYSCGKIDERCDGSWFFRCCGYLKCELEGFGRGICRECVRNDYPCAIDEHCCSGHCSGFRCMRIEDNWWDDYT</sequence>
<accession>A0AAV2TRF2</accession>
<evidence type="ECO:0000256" key="4">
    <source>
        <dbReference type="ARBA" id="ARBA00022854"/>
    </source>
</evidence>
<comment type="caution">
    <text evidence="8">The sequence shown here is derived from an EMBL/GenBank/DDBJ whole genome shotgun (WGS) entry which is preliminary data.</text>
</comment>
<feature type="signal peptide" evidence="6">
    <location>
        <begin position="1"/>
        <end position="20"/>
    </location>
</feature>
<dbReference type="Pfam" id="PF11703">
    <property type="entry name" value="UPF0506"/>
    <property type="match status" value="1"/>
</dbReference>
<evidence type="ECO:0000313" key="8">
    <source>
        <dbReference type="EMBL" id="CAL5138854.1"/>
    </source>
</evidence>
<evidence type="ECO:0000256" key="3">
    <source>
        <dbReference type="ARBA" id="ARBA00022729"/>
    </source>
</evidence>
<dbReference type="Proteomes" id="UP001497525">
    <property type="component" value="Unassembled WGS sequence"/>
</dbReference>
<feature type="domain" description="UPF0506" evidence="7">
    <location>
        <begin position="23"/>
        <end position="80"/>
    </location>
</feature>
<dbReference type="EMBL" id="CAXLJL010000534">
    <property type="protein sequence ID" value="CAL5138854.1"/>
    <property type="molecule type" value="Genomic_DNA"/>
</dbReference>
<proteinExistence type="predicted"/>
<dbReference type="InterPro" id="IPR021712">
    <property type="entry name" value="UPF0506"/>
</dbReference>
<evidence type="ECO:0000259" key="7">
    <source>
        <dbReference type="Pfam" id="PF11703"/>
    </source>
</evidence>
<keyword evidence="3 6" id="KW-0732">Signal</keyword>
<organism evidence="8 9">
    <name type="scientific">Calicophoron daubneyi</name>
    <name type="common">Rumen fluke</name>
    <name type="synonym">Paramphistomum daubneyi</name>
    <dbReference type="NCBI Taxonomy" id="300641"/>
    <lineage>
        <taxon>Eukaryota</taxon>
        <taxon>Metazoa</taxon>
        <taxon>Spiralia</taxon>
        <taxon>Lophotrochozoa</taxon>
        <taxon>Platyhelminthes</taxon>
        <taxon>Trematoda</taxon>
        <taxon>Digenea</taxon>
        <taxon>Plagiorchiida</taxon>
        <taxon>Pronocephalata</taxon>
        <taxon>Paramphistomoidea</taxon>
        <taxon>Paramphistomidae</taxon>
        <taxon>Calicophoron</taxon>
    </lineage>
</organism>
<keyword evidence="4" id="KW-0960">Knottin</keyword>
<evidence type="ECO:0000313" key="9">
    <source>
        <dbReference type="Proteomes" id="UP001497525"/>
    </source>
</evidence>
<protein>
    <recommendedName>
        <fullName evidence="7">UPF0506 domain-containing protein</fullName>
    </recommendedName>
</protein>
<name>A0AAV2TRF2_CALDB</name>
<reference evidence="8" key="1">
    <citation type="submission" date="2024-06" db="EMBL/GenBank/DDBJ databases">
        <authorList>
            <person name="Liu X."/>
            <person name="Lenzi L."/>
            <person name="Haldenby T S."/>
            <person name="Uol C."/>
        </authorList>
    </citation>
    <scope>NUCLEOTIDE SEQUENCE</scope>
</reference>
<dbReference type="AlphaFoldDB" id="A0AAV2TRF2"/>